<dbReference type="FunFam" id="2.70.210.12:FF:000001">
    <property type="entry name" value="GTPase Obg"/>
    <property type="match status" value="1"/>
</dbReference>
<dbReference type="InterPro" id="IPR036726">
    <property type="entry name" value="GTP1_OBG_dom_sf"/>
</dbReference>
<evidence type="ECO:0000256" key="4">
    <source>
        <dbReference type="ARBA" id="ARBA00023134"/>
    </source>
</evidence>
<organism evidence="7 8">
    <name type="scientific">Phyllotreta striolata</name>
    <name type="common">Striped flea beetle</name>
    <name type="synonym">Crioceris striolata</name>
    <dbReference type="NCBI Taxonomy" id="444603"/>
    <lineage>
        <taxon>Eukaryota</taxon>
        <taxon>Metazoa</taxon>
        <taxon>Ecdysozoa</taxon>
        <taxon>Arthropoda</taxon>
        <taxon>Hexapoda</taxon>
        <taxon>Insecta</taxon>
        <taxon>Pterygota</taxon>
        <taxon>Neoptera</taxon>
        <taxon>Endopterygota</taxon>
        <taxon>Coleoptera</taxon>
        <taxon>Polyphaga</taxon>
        <taxon>Cucujiformia</taxon>
        <taxon>Chrysomeloidea</taxon>
        <taxon>Chrysomelidae</taxon>
        <taxon>Galerucinae</taxon>
        <taxon>Alticini</taxon>
        <taxon>Phyllotreta</taxon>
    </lineage>
</organism>
<dbReference type="InterPro" id="IPR005225">
    <property type="entry name" value="Small_GTP-bd"/>
</dbReference>
<sequence>MFTKANTVLKLLKNTRSFSQKVAQPLRSKKPKSSATPVQDFLDLKQVRVVGGKGGDGCISFLSLWANEFAGPDGGDGGNGGHVILKATQDIKDLHAVSTVIRAENGENGRNKDCHGKNAEHMVINVPIGTIIKDSDGKVIGDLSRQGLMFVAARGGAGGKGNKFFISDTQQSPEISEYGANGEELEYTIEIKSMAHIGLIGFPNAGKSTLLRAVSRARPKVAPYPFTTLKPHLGIVQYDDYEQVAVADLPGLIPDSHKNKGLGIQFLKHAERCMALIYLLDMSQTEPWRHLETLQFELSQFSEDFRQKPQIVVANKMDLPEAKENLELLKQNTTLPVIPISAKLGDNISQLLTEIKIIYDKNEKNVE</sequence>
<dbReference type="InterPro" id="IPR031167">
    <property type="entry name" value="G_OBG"/>
</dbReference>
<gene>
    <name evidence="7" type="ORF">PHYEVI_LOCUS4748</name>
</gene>
<dbReference type="CDD" id="cd01898">
    <property type="entry name" value="Obg"/>
    <property type="match status" value="1"/>
</dbReference>
<dbReference type="Gene3D" id="3.40.50.300">
    <property type="entry name" value="P-loop containing nucleotide triphosphate hydrolases"/>
    <property type="match status" value="1"/>
</dbReference>
<keyword evidence="4" id="KW-0342">GTP-binding</keyword>
<dbReference type="GO" id="GO:0000287">
    <property type="term" value="F:magnesium ion binding"/>
    <property type="evidence" value="ECO:0007669"/>
    <property type="project" value="InterPro"/>
</dbReference>
<comment type="similarity">
    <text evidence="1">Belongs to the TRAFAC class OBG-HflX-like GTPase superfamily. OBG GTPase family.</text>
</comment>
<dbReference type="OrthoDB" id="347018at2759"/>
<dbReference type="GO" id="GO:0005739">
    <property type="term" value="C:mitochondrion"/>
    <property type="evidence" value="ECO:0007669"/>
    <property type="project" value="TreeGrafter"/>
</dbReference>
<proteinExistence type="inferred from homology"/>
<dbReference type="GO" id="GO:0005525">
    <property type="term" value="F:GTP binding"/>
    <property type="evidence" value="ECO:0007669"/>
    <property type="project" value="UniProtKB-KW"/>
</dbReference>
<dbReference type="NCBIfam" id="TIGR00231">
    <property type="entry name" value="small_GTP"/>
    <property type="match status" value="1"/>
</dbReference>
<keyword evidence="3" id="KW-0547">Nucleotide-binding</keyword>
<evidence type="ECO:0000259" key="6">
    <source>
        <dbReference type="Pfam" id="PF01926"/>
    </source>
</evidence>
<dbReference type="EMBL" id="OU900095">
    <property type="protein sequence ID" value="CAG9858359.1"/>
    <property type="molecule type" value="Genomic_DNA"/>
</dbReference>
<feature type="domain" description="Obg" evidence="5">
    <location>
        <begin position="43"/>
        <end position="192"/>
    </location>
</feature>
<reference evidence="7" key="1">
    <citation type="submission" date="2022-01" db="EMBL/GenBank/DDBJ databases">
        <authorList>
            <person name="King R."/>
        </authorList>
    </citation>
    <scope>NUCLEOTIDE SEQUENCE</scope>
</reference>
<name>A0A9N9THR1_PHYSR</name>
<dbReference type="HAMAP" id="MF_01454">
    <property type="entry name" value="GTPase_Obg"/>
    <property type="match status" value="1"/>
</dbReference>
<evidence type="ECO:0000256" key="3">
    <source>
        <dbReference type="ARBA" id="ARBA00022741"/>
    </source>
</evidence>
<dbReference type="NCBIfam" id="TIGR02729">
    <property type="entry name" value="Obg_CgtA"/>
    <property type="match status" value="1"/>
</dbReference>
<dbReference type="SUPFAM" id="SSF82051">
    <property type="entry name" value="Obg GTP-binding protein N-terminal domain"/>
    <property type="match status" value="1"/>
</dbReference>
<dbReference type="Proteomes" id="UP001153712">
    <property type="component" value="Chromosome 2"/>
</dbReference>
<dbReference type="GO" id="GO:0042254">
    <property type="term" value="P:ribosome biogenesis"/>
    <property type="evidence" value="ECO:0007669"/>
    <property type="project" value="UniProtKB-KW"/>
</dbReference>
<evidence type="ECO:0000313" key="8">
    <source>
        <dbReference type="Proteomes" id="UP001153712"/>
    </source>
</evidence>
<dbReference type="PANTHER" id="PTHR11702">
    <property type="entry name" value="DEVELOPMENTALLY REGULATED GTP-BINDING PROTEIN-RELATED"/>
    <property type="match status" value="1"/>
</dbReference>
<dbReference type="PIRSF" id="PIRSF002401">
    <property type="entry name" value="GTP_bd_Obg/CgtA"/>
    <property type="match status" value="1"/>
</dbReference>
<evidence type="ECO:0000256" key="1">
    <source>
        <dbReference type="ARBA" id="ARBA00007699"/>
    </source>
</evidence>
<dbReference type="InterPro" id="IPR006169">
    <property type="entry name" value="GTP1_OBG_dom"/>
</dbReference>
<evidence type="ECO:0008006" key="9">
    <source>
        <dbReference type="Google" id="ProtNLM"/>
    </source>
</evidence>
<evidence type="ECO:0000256" key="2">
    <source>
        <dbReference type="ARBA" id="ARBA00022517"/>
    </source>
</evidence>
<keyword evidence="2" id="KW-0690">Ribosome biogenesis</keyword>
<dbReference type="SUPFAM" id="SSF52540">
    <property type="entry name" value="P-loop containing nucleoside triphosphate hydrolases"/>
    <property type="match status" value="1"/>
</dbReference>
<feature type="domain" description="G" evidence="6">
    <location>
        <begin position="196"/>
        <end position="316"/>
    </location>
</feature>
<dbReference type="Pfam" id="PF01926">
    <property type="entry name" value="MMR_HSR1"/>
    <property type="match status" value="1"/>
</dbReference>
<dbReference type="AlphaFoldDB" id="A0A9N9THR1"/>
<dbReference type="Gene3D" id="2.70.210.12">
    <property type="entry name" value="GTP1/OBG domain"/>
    <property type="match status" value="1"/>
</dbReference>
<dbReference type="PANTHER" id="PTHR11702:SF31">
    <property type="entry name" value="MITOCHONDRIAL RIBOSOME-ASSOCIATED GTPASE 2"/>
    <property type="match status" value="1"/>
</dbReference>
<evidence type="ECO:0000313" key="7">
    <source>
        <dbReference type="EMBL" id="CAG9858359.1"/>
    </source>
</evidence>
<accession>A0A9N9THR1</accession>
<evidence type="ECO:0000259" key="5">
    <source>
        <dbReference type="Pfam" id="PF01018"/>
    </source>
</evidence>
<dbReference type="GO" id="GO:0003924">
    <property type="term" value="F:GTPase activity"/>
    <property type="evidence" value="ECO:0007669"/>
    <property type="project" value="InterPro"/>
</dbReference>
<dbReference type="InterPro" id="IPR045086">
    <property type="entry name" value="OBG_GTPase"/>
</dbReference>
<protein>
    <recommendedName>
        <fullName evidence="9">Mitochondrial ribosome-associated GTPase 2</fullName>
    </recommendedName>
</protein>
<dbReference type="NCBIfam" id="NF008956">
    <property type="entry name" value="PRK12299.1"/>
    <property type="match status" value="1"/>
</dbReference>
<dbReference type="Pfam" id="PF01018">
    <property type="entry name" value="GTP1_OBG"/>
    <property type="match status" value="1"/>
</dbReference>
<dbReference type="InterPro" id="IPR014100">
    <property type="entry name" value="GTP-bd_Obg/CgtA"/>
</dbReference>
<dbReference type="InterPro" id="IPR006073">
    <property type="entry name" value="GTP-bd"/>
</dbReference>
<keyword evidence="8" id="KW-1185">Reference proteome</keyword>
<dbReference type="PRINTS" id="PR00326">
    <property type="entry name" value="GTP1OBG"/>
</dbReference>
<dbReference type="InterPro" id="IPR027417">
    <property type="entry name" value="P-loop_NTPase"/>
</dbReference>